<evidence type="ECO:0000313" key="4">
    <source>
        <dbReference type="Proteomes" id="UP001592528"/>
    </source>
</evidence>
<feature type="domain" description="Gfo/Idh/MocA-like oxidoreductase N-terminal" evidence="1">
    <location>
        <begin position="4"/>
        <end position="122"/>
    </location>
</feature>
<dbReference type="InterPro" id="IPR055170">
    <property type="entry name" value="GFO_IDH_MocA-like_dom"/>
</dbReference>
<dbReference type="PANTHER" id="PTHR43377:SF8">
    <property type="entry name" value="BLR3664 PROTEIN"/>
    <property type="match status" value="1"/>
</dbReference>
<dbReference type="EMBL" id="JBHEZZ010000030">
    <property type="protein sequence ID" value="MFC1406523.1"/>
    <property type="molecule type" value="Genomic_DNA"/>
</dbReference>
<gene>
    <name evidence="3" type="ORF">ACEZDJ_35035</name>
</gene>
<dbReference type="Gene3D" id="3.40.50.720">
    <property type="entry name" value="NAD(P)-binding Rossmann-like Domain"/>
    <property type="match status" value="1"/>
</dbReference>
<dbReference type="Gene3D" id="3.30.360.10">
    <property type="entry name" value="Dihydrodipicolinate Reductase, domain 2"/>
    <property type="match status" value="1"/>
</dbReference>
<accession>A0ABV6UYL6</accession>
<feature type="domain" description="GFO/IDH/MocA-like oxidoreductase" evidence="2">
    <location>
        <begin position="131"/>
        <end position="250"/>
    </location>
</feature>
<dbReference type="Pfam" id="PF22725">
    <property type="entry name" value="GFO_IDH_MocA_C3"/>
    <property type="match status" value="1"/>
</dbReference>
<dbReference type="InterPro" id="IPR036291">
    <property type="entry name" value="NAD(P)-bd_dom_sf"/>
</dbReference>
<evidence type="ECO:0000313" key="3">
    <source>
        <dbReference type="EMBL" id="MFC1406523.1"/>
    </source>
</evidence>
<sequence length="344" mass="35063">MTDIRLGLVGAGAVGVLHADAAQHVAGVRVTAVCDLVATTAGAVAAPWGAAVFTDHRELIASGLVDAVVVNTPHALHTAIVLDCAAAGLHVLVEKPMATTVADCAAMDLACRAAGAVLFVGHIQHFLPPMAAAKAAVDAGAIGPLLMVDDRRSTDYRPGTRPSWFFDPAVAGGGVFVNIGAHCVDRLLWLTGRRVHAVSATAAHREAYPVETDVLARLELDDGVVGHIAVTSAGLPNHNEVVLIGEHGAVKVARGAGATLHPYSGPDAGTPVLLAAETPEDVPTAFQHQLAAFAAAVRGEEAPAVSAEHGLRVVAALTAAYRSAEHGARVVLDEDPTAALAGQL</sequence>
<proteinExistence type="predicted"/>
<evidence type="ECO:0000259" key="2">
    <source>
        <dbReference type="Pfam" id="PF22725"/>
    </source>
</evidence>
<dbReference type="Pfam" id="PF01408">
    <property type="entry name" value="GFO_IDH_MocA"/>
    <property type="match status" value="1"/>
</dbReference>
<dbReference type="InterPro" id="IPR051450">
    <property type="entry name" value="Gfo/Idh/MocA_Oxidoreductases"/>
</dbReference>
<dbReference type="Proteomes" id="UP001592528">
    <property type="component" value="Unassembled WGS sequence"/>
</dbReference>
<dbReference type="SUPFAM" id="SSF55347">
    <property type="entry name" value="Glyceraldehyde-3-phosphate dehydrogenase-like, C-terminal domain"/>
    <property type="match status" value="1"/>
</dbReference>
<keyword evidence="4" id="KW-1185">Reference proteome</keyword>
<reference evidence="3 4" key="1">
    <citation type="submission" date="2024-09" db="EMBL/GenBank/DDBJ databases">
        <authorList>
            <person name="Lee S.D."/>
        </authorList>
    </citation>
    <scope>NUCLEOTIDE SEQUENCE [LARGE SCALE GENOMIC DNA]</scope>
    <source>
        <strain evidence="3 4">N1-5</strain>
    </source>
</reference>
<name>A0ABV6UYL6_9ACTN</name>
<dbReference type="RefSeq" id="WP_051726233.1">
    <property type="nucleotide sequence ID" value="NZ_JBHEZZ010000030.1"/>
</dbReference>
<organism evidence="3 4">
    <name type="scientific">Streptacidiphilus cavernicola</name>
    <dbReference type="NCBI Taxonomy" id="3342716"/>
    <lineage>
        <taxon>Bacteria</taxon>
        <taxon>Bacillati</taxon>
        <taxon>Actinomycetota</taxon>
        <taxon>Actinomycetes</taxon>
        <taxon>Kitasatosporales</taxon>
        <taxon>Streptomycetaceae</taxon>
        <taxon>Streptacidiphilus</taxon>
    </lineage>
</organism>
<comment type="caution">
    <text evidence="3">The sequence shown here is derived from an EMBL/GenBank/DDBJ whole genome shotgun (WGS) entry which is preliminary data.</text>
</comment>
<protein>
    <submittedName>
        <fullName evidence="3">Gfo/Idh/MocA family protein</fullName>
    </submittedName>
</protein>
<dbReference type="PANTHER" id="PTHR43377">
    <property type="entry name" value="BILIVERDIN REDUCTASE A"/>
    <property type="match status" value="1"/>
</dbReference>
<dbReference type="SUPFAM" id="SSF51735">
    <property type="entry name" value="NAD(P)-binding Rossmann-fold domains"/>
    <property type="match status" value="1"/>
</dbReference>
<evidence type="ECO:0000259" key="1">
    <source>
        <dbReference type="Pfam" id="PF01408"/>
    </source>
</evidence>
<dbReference type="InterPro" id="IPR000683">
    <property type="entry name" value="Gfo/Idh/MocA-like_OxRdtase_N"/>
</dbReference>